<dbReference type="Gene3D" id="1.10.287.950">
    <property type="entry name" value="Methyl-accepting chemotaxis protein"/>
    <property type="match status" value="1"/>
</dbReference>
<name>A0ABW9XFU6_9SPHN</name>
<accession>A0ABW9XFU6</accession>
<sequence>MEEAVALPPEPEATLAPAPNPEWLAQGQMSDLPQMAAHALSLGLRPETLSLIQEMGSYANFVEIMQRHLDNVCSGTERAAEEIMGQVLHIEGDLSGLVQYVTHTVNSSEFLHASDAVINSIGEGHTMIRDLVRHHLATQCRIRDNLSEVNRVSVRMKDHLEDIEKIRRQTDLLAINARIRIASLGQQTGLDVIAQEIRGLATQTGDLAQNLRGELKEMDELIRSRLVQDFNEQETRDNDSINHLQTTFDRLQENMQRMIAMQGGLIEAVRSRAHEMDEPLMNLVGSIQFQDVARQQIELVGQALNMISDHFVSLSQAIINGEAPPDSSIARCLTLILENYVMEEQRAAHTGPGACDGGAAIELF</sequence>
<gene>
    <name evidence="3" type="ORF">GTZ99_12755</name>
</gene>
<comment type="caution">
    <text evidence="3">The sequence shown here is derived from an EMBL/GenBank/DDBJ whole genome shotgun (WGS) entry which is preliminary data.</text>
</comment>
<dbReference type="Proteomes" id="UP000753724">
    <property type="component" value="Unassembled WGS sequence"/>
</dbReference>
<evidence type="ECO:0000313" key="4">
    <source>
        <dbReference type="Proteomes" id="UP000753724"/>
    </source>
</evidence>
<dbReference type="Pfam" id="PF00015">
    <property type="entry name" value="MCPsignal"/>
    <property type="match status" value="1"/>
</dbReference>
<evidence type="ECO:0000256" key="1">
    <source>
        <dbReference type="PROSITE-ProRule" id="PRU00284"/>
    </source>
</evidence>
<evidence type="ECO:0000259" key="2">
    <source>
        <dbReference type="PROSITE" id="PS50111"/>
    </source>
</evidence>
<feature type="domain" description="Methyl-accepting transducer" evidence="2">
    <location>
        <begin position="146"/>
        <end position="224"/>
    </location>
</feature>
<keyword evidence="4" id="KW-1185">Reference proteome</keyword>
<dbReference type="InterPro" id="IPR004089">
    <property type="entry name" value="MCPsignal_dom"/>
</dbReference>
<evidence type="ECO:0000313" key="3">
    <source>
        <dbReference type="EMBL" id="NBC37420.1"/>
    </source>
</evidence>
<dbReference type="SUPFAM" id="SSF58104">
    <property type="entry name" value="Methyl-accepting chemotaxis protein (MCP) signaling domain"/>
    <property type="match status" value="1"/>
</dbReference>
<protein>
    <recommendedName>
        <fullName evidence="2">Methyl-accepting transducer domain-containing protein</fullName>
    </recommendedName>
</protein>
<dbReference type="EMBL" id="JAAAPO010000005">
    <property type="protein sequence ID" value="NBC37420.1"/>
    <property type="molecule type" value="Genomic_DNA"/>
</dbReference>
<proteinExistence type="predicted"/>
<organism evidence="3 4">
    <name type="scientific">Novosphingobium ovatum</name>
    <dbReference type="NCBI Taxonomy" id="1908523"/>
    <lineage>
        <taxon>Bacteria</taxon>
        <taxon>Pseudomonadati</taxon>
        <taxon>Pseudomonadota</taxon>
        <taxon>Alphaproteobacteria</taxon>
        <taxon>Sphingomonadales</taxon>
        <taxon>Sphingomonadaceae</taxon>
        <taxon>Novosphingobium</taxon>
    </lineage>
</organism>
<keyword evidence="1" id="KW-0807">Transducer</keyword>
<reference evidence="4" key="1">
    <citation type="submission" date="2020-01" db="EMBL/GenBank/DDBJ databases">
        <title>Sphingomonas sp. strain CSW-10.</title>
        <authorList>
            <person name="Chen W.-M."/>
        </authorList>
    </citation>
    <scope>NUCLEOTIDE SEQUENCE [LARGE SCALE GENOMIC DNA]</scope>
    <source>
        <strain evidence="4">FSY-8</strain>
    </source>
</reference>
<dbReference type="PROSITE" id="PS50111">
    <property type="entry name" value="CHEMOTAXIS_TRANSDUC_2"/>
    <property type="match status" value="1"/>
</dbReference>
<dbReference type="RefSeq" id="WP_161719480.1">
    <property type="nucleotide sequence ID" value="NZ_JAAAPO010000005.1"/>
</dbReference>